<evidence type="ECO:0000313" key="1">
    <source>
        <dbReference type="EMBL" id="GBM54452.1"/>
    </source>
</evidence>
<dbReference type="EMBL" id="BGPR01001459">
    <property type="protein sequence ID" value="GBM54452.1"/>
    <property type="molecule type" value="Genomic_DNA"/>
</dbReference>
<organism evidence="1 2">
    <name type="scientific">Araneus ventricosus</name>
    <name type="common">Orbweaver spider</name>
    <name type="synonym">Epeira ventricosa</name>
    <dbReference type="NCBI Taxonomy" id="182803"/>
    <lineage>
        <taxon>Eukaryota</taxon>
        <taxon>Metazoa</taxon>
        <taxon>Ecdysozoa</taxon>
        <taxon>Arthropoda</taxon>
        <taxon>Chelicerata</taxon>
        <taxon>Arachnida</taxon>
        <taxon>Araneae</taxon>
        <taxon>Araneomorphae</taxon>
        <taxon>Entelegynae</taxon>
        <taxon>Araneoidea</taxon>
        <taxon>Araneidae</taxon>
        <taxon>Araneus</taxon>
    </lineage>
</organism>
<dbReference type="AlphaFoldDB" id="A0A4Y2GKS9"/>
<reference evidence="1 2" key="1">
    <citation type="journal article" date="2019" name="Sci. Rep.">
        <title>Orb-weaving spider Araneus ventricosus genome elucidates the spidroin gene catalogue.</title>
        <authorList>
            <person name="Kono N."/>
            <person name="Nakamura H."/>
            <person name="Ohtoshi R."/>
            <person name="Moran D.A.P."/>
            <person name="Shinohara A."/>
            <person name="Yoshida Y."/>
            <person name="Fujiwara M."/>
            <person name="Mori M."/>
            <person name="Tomita M."/>
            <person name="Arakawa K."/>
        </authorList>
    </citation>
    <scope>NUCLEOTIDE SEQUENCE [LARGE SCALE GENOMIC DNA]</scope>
</reference>
<dbReference type="Proteomes" id="UP000499080">
    <property type="component" value="Unassembled WGS sequence"/>
</dbReference>
<comment type="caution">
    <text evidence="1">The sequence shown here is derived from an EMBL/GenBank/DDBJ whole genome shotgun (WGS) entry which is preliminary data.</text>
</comment>
<accession>A0A4Y2GKS9</accession>
<keyword evidence="2" id="KW-1185">Reference proteome</keyword>
<gene>
    <name evidence="1" type="ORF">AVEN_150608_1</name>
</gene>
<protein>
    <submittedName>
        <fullName evidence="1">Uncharacterized protein</fullName>
    </submittedName>
</protein>
<evidence type="ECO:0000313" key="2">
    <source>
        <dbReference type="Proteomes" id="UP000499080"/>
    </source>
</evidence>
<name>A0A4Y2GKS9_ARAVE</name>
<proteinExistence type="predicted"/>
<sequence length="90" mass="10402">MLRTARPRTPALGNKLGDDFGDKFGYLGDKSKIPENSIVFSITLLGEEINRMYWMIPCDVTTSRTMVYKRWQLKGASSLELRLQCELENW</sequence>